<feature type="region of interest" description="Disordered" evidence="4">
    <location>
        <begin position="930"/>
        <end position="949"/>
    </location>
</feature>
<sequence>MSLMSPENDDYANKPKYRKYAAEVDKALKAFEYTTEWADLIAALGKLSKVISTNAKFGDIPKPVTIAKRLSQCLHPALPSGVHLKALETYRQIFEILGRKDLPKLLYLFSIGLFPLMEHCGIKVKAELLDIFEKYLVPLEQNLRPALVGFLAGALLGLEEGTEFFDRTFTLLEQVQEKVGDDHFFACLWQTVTGSPNVRLPALIYVTAKFDKRKSMDDQLYVMGGHVDDMVTALCAAADDEGSTLVQRYLLDFLTTAFPLDTDHMVKADLVRLLRRCLFVVLRRDMSLNRRLYSWLLYRSESATTPSDSIDLEFFRKYSLPLVKQAISDFLSVSCTAYQITDFSADSSAAVGNYPEVKVFRLLLYMLDRPELGPLILNETLELVLEYAAGEETTDEVDSNTRRISRQNSGQRRRSLRDPLSSSEKESAERKKRAEEIGKAFNLLLNSLDPGFLWGYLGDRFQQLASETDNGTPIKIGQFAKTIEFCLKTVTLDAHGDVRVIHLPRLLLAILRSSCGKVDKFAQTDLAELLAVCQSLLEQIQQSAVAVEGAVGVALGGSAQDEGATSVSREQLSGSDDQKLIEACLNQYQTLVAQICLWYCADRAESKTIVLCRMGELFKEFADFPLYCFSLDDGVPNSSSPLTGKAPPPPDWLAGLKRVTLDKSEVMSADCSSDFTARSMTLDVLVYICALSASVVEQHAAIKGRKMLSADTESAYGSDNGSIGATSVLLKPMIAERDLLRLEREGVFQKSAAMLWLKLGEEYSACHQTAARLLCLLHSKRPNEASSECEDLIVADLTNQNRDVSCVAANKFRTLWALSRSINDGGELQAGLPMKPFNRAVMVLLGVLTDQPKANPKIELKTVAYAWFLDCIKHADLQKILQVLSTLLLHQSTARVSVQYVTVSSQVDRSTLPSLPFGVRAVSMTTTGGRQSLHHVTQGERHGPAQSPTWNNELRRKLLLAGSSEQQTEAAVVGGAQAKANRTCTGPNFDDDSESMDAVSITSVDQAVFDTVQDLLDMVCGVPDMIVSSEPDSNKTSANNSPDLKRAIPAPKGHRRQDSMLESIFTLASTSELRFFDSSEISNTRPISPENQTVVSEDSLLFHQLHAHFLLYTESGSDVDLARAEKVFHILSSLLTSQRGQMIGRMVINSMVSTGTASLPRGGQRSVCRLTDLMFRHIRSILGQDFWSEDPNPEGAQAKIRHYTFLELLITVSLHYLRSYHLNSPITPVTEQDLATNWKAKIACLDFLTDLIMEMKAVVNSNQTKAFVSYVNGLLTRCKLQKCLLHSLMATVHNMQRNDDPESSQLSVDIAIFNDGPKGEQFGDLATGYQRSLLELTAAVIQLEFDLKIGIQQFSDQNASGIVMDKLSINYQISPQHKLSSRDMQMTLVELRMFLLTVLNSLKRKRFRHEVWLQFIVNILPCLERSLPTFCLHVVEQLCNNLKAAIDAAYAPKGSLKTKKGEFPTNYAVLMLESLTSLMHYCLVDSSQYKESQSQSPLVNNNTHTRGPTEIFTNLVKVFTFTDHHHSQPATSKLADRSSMNYWNQAKSEILTTFPHSLATFCDLWTAIKSNEEPRIPVGTSQQLRRLTLDLLSPIAVNHQQSFLSSLALVWLTRSPQDKAVDDDQPSFDYAQAQLDIADLLLSIKVLPFESLVSAVSATLKDPGKATKPTNDKSAFPTEVSLLELFHACLRMTPTGLLKTSWLSLSSLLADALSLGLQARAIFLLFTIFADYVRLAGSQLEENKMVSRSMQEMCQKLTEAVNSIVGWQLEQTTWLKRTLQVKQDSSSGFKSTDTSPVMEHSPSLISLMPSEPTSLRGSSTSLTITEKRTQKSGSLSKDLGIINGKRDPASSTQALFLLAASLAEIIDTICKSEDKDKLVPTLQAVWANALPYLKTKTNRNARNFLASSRLLASLSAFTYTRSVWKKATLELLLDA</sequence>
<feature type="region of interest" description="Disordered" evidence="4">
    <location>
        <begin position="396"/>
        <end position="431"/>
    </location>
</feature>
<evidence type="ECO:0000259" key="5">
    <source>
        <dbReference type="Pfam" id="PF04118"/>
    </source>
</evidence>
<dbReference type="GO" id="GO:0006895">
    <property type="term" value="P:Golgi to endosome transport"/>
    <property type="evidence" value="ECO:0007669"/>
    <property type="project" value="InterPro"/>
</dbReference>
<accession>A0A914VVL1</accession>
<organism evidence="7 8">
    <name type="scientific">Plectus sambesii</name>
    <dbReference type="NCBI Taxonomy" id="2011161"/>
    <lineage>
        <taxon>Eukaryota</taxon>
        <taxon>Metazoa</taxon>
        <taxon>Ecdysozoa</taxon>
        <taxon>Nematoda</taxon>
        <taxon>Chromadorea</taxon>
        <taxon>Plectida</taxon>
        <taxon>Plectina</taxon>
        <taxon>Plectoidea</taxon>
        <taxon>Plectidae</taxon>
        <taxon>Plectus</taxon>
    </lineage>
</organism>
<keyword evidence="2" id="KW-0653">Protein transport</keyword>
<evidence type="ECO:0000256" key="2">
    <source>
        <dbReference type="ARBA" id="ARBA00022927"/>
    </source>
</evidence>
<feature type="compositionally biased region" description="Polar residues" evidence="4">
    <location>
        <begin position="1811"/>
        <end position="1821"/>
    </location>
</feature>
<evidence type="ECO:0000313" key="7">
    <source>
        <dbReference type="Proteomes" id="UP000887566"/>
    </source>
</evidence>
<feature type="region of interest" description="Disordered" evidence="4">
    <location>
        <begin position="1027"/>
        <end position="1056"/>
    </location>
</feature>
<comment type="similarity">
    <text evidence="3">Belongs to the DOP1 family.</text>
</comment>
<dbReference type="Pfam" id="PF24601">
    <property type="entry name" value="TPR_DOP1"/>
    <property type="match status" value="1"/>
</dbReference>
<dbReference type="WBParaSite" id="PSAMB.scaffold264size60257.g3935.t1">
    <property type="protein sequence ID" value="PSAMB.scaffold264size60257.g3935.t1"/>
    <property type="gene ID" value="PSAMB.scaffold264size60257.g3935"/>
</dbReference>
<dbReference type="GO" id="GO:0015031">
    <property type="term" value="P:protein transport"/>
    <property type="evidence" value="ECO:0007669"/>
    <property type="project" value="UniProtKB-KW"/>
</dbReference>
<evidence type="ECO:0000256" key="1">
    <source>
        <dbReference type="ARBA" id="ARBA00022448"/>
    </source>
</evidence>
<feature type="compositionally biased region" description="Polar residues" evidence="4">
    <location>
        <begin position="1785"/>
        <end position="1795"/>
    </location>
</feature>
<keyword evidence="7" id="KW-1185">Reference proteome</keyword>
<evidence type="ECO:0000256" key="3">
    <source>
        <dbReference type="ARBA" id="ARBA00046326"/>
    </source>
</evidence>
<dbReference type="PANTHER" id="PTHR14042:SF24">
    <property type="entry name" value="PROTEIN DOPEY-1 HOMOLOG"/>
    <property type="match status" value="1"/>
</dbReference>
<feature type="domain" description="DOP1-like TPR" evidence="6">
    <location>
        <begin position="1103"/>
        <end position="1485"/>
    </location>
</feature>
<dbReference type="GO" id="GO:0005802">
    <property type="term" value="C:trans-Golgi network"/>
    <property type="evidence" value="ECO:0007669"/>
    <property type="project" value="TreeGrafter"/>
</dbReference>
<keyword evidence="1" id="KW-0813">Transport</keyword>
<dbReference type="GO" id="GO:0005829">
    <property type="term" value="C:cytosol"/>
    <property type="evidence" value="ECO:0007669"/>
    <property type="project" value="GOC"/>
</dbReference>
<dbReference type="Proteomes" id="UP000887566">
    <property type="component" value="Unplaced"/>
</dbReference>
<name>A0A914VVL1_9BILA</name>
<dbReference type="GO" id="GO:0005768">
    <property type="term" value="C:endosome"/>
    <property type="evidence" value="ECO:0007669"/>
    <property type="project" value="TreeGrafter"/>
</dbReference>
<reference evidence="8" key="1">
    <citation type="submission" date="2022-11" db="UniProtKB">
        <authorList>
            <consortium name="WormBaseParasite"/>
        </authorList>
    </citation>
    <scope>IDENTIFICATION</scope>
</reference>
<evidence type="ECO:0000313" key="8">
    <source>
        <dbReference type="WBParaSite" id="PSAMB.scaffold264size60257.g3935.t1"/>
    </source>
</evidence>
<feature type="region of interest" description="Disordered" evidence="4">
    <location>
        <begin position="1785"/>
        <end position="1821"/>
    </location>
</feature>
<evidence type="ECO:0000259" key="6">
    <source>
        <dbReference type="Pfam" id="PF24601"/>
    </source>
</evidence>
<feature type="domain" description="DOP1 N-terminal" evidence="5">
    <location>
        <begin position="15"/>
        <end position="299"/>
    </location>
</feature>
<evidence type="ECO:0000256" key="4">
    <source>
        <dbReference type="SAM" id="MobiDB-lite"/>
    </source>
</evidence>
<protein>
    <submittedName>
        <fullName evidence="8">Dopey N-terminal domain-containing protein</fullName>
    </submittedName>
</protein>
<dbReference type="Pfam" id="PF04118">
    <property type="entry name" value="Dopey_N"/>
    <property type="match status" value="1"/>
</dbReference>
<dbReference type="InterPro" id="IPR040314">
    <property type="entry name" value="DOP1"/>
</dbReference>
<dbReference type="InterPro" id="IPR056459">
    <property type="entry name" value="TPR_DOP1"/>
</dbReference>
<proteinExistence type="inferred from homology"/>
<dbReference type="InterPro" id="IPR007249">
    <property type="entry name" value="DOP1_N"/>
</dbReference>
<feature type="compositionally biased region" description="Polar residues" evidence="4">
    <location>
        <begin position="1030"/>
        <end position="1042"/>
    </location>
</feature>
<dbReference type="PANTHER" id="PTHR14042">
    <property type="entry name" value="DOPEY-RELATED"/>
    <property type="match status" value="1"/>
</dbReference>